<accession>A0ACC2UZH5</accession>
<protein>
    <submittedName>
        <fullName evidence="1">Uncharacterized protein</fullName>
    </submittedName>
</protein>
<keyword evidence="2" id="KW-1185">Reference proteome</keyword>
<reference evidence="1" key="1">
    <citation type="submission" date="2023-04" db="EMBL/GenBank/DDBJ databases">
        <title>Draft Genome sequencing of Naganishia species isolated from polar environments using Oxford Nanopore Technology.</title>
        <authorList>
            <person name="Leo P."/>
            <person name="Venkateswaran K."/>
        </authorList>
    </citation>
    <scope>NUCLEOTIDE SEQUENCE</scope>
    <source>
        <strain evidence="1">MNA-CCFEE 5261</strain>
    </source>
</reference>
<evidence type="ECO:0000313" key="1">
    <source>
        <dbReference type="EMBL" id="KAJ9092166.1"/>
    </source>
</evidence>
<evidence type="ECO:0000313" key="2">
    <source>
        <dbReference type="Proteomes" id="UP001241377"/>
    </source>
</evidence>
<name>A0ACC2UZH5_9TREE</name>
<dbReference type="Proteomes" id="UP001241377">
    <property type="component" value="Unassembled WGS sequence"/>
</dbReference>
<comment type="caution">
    <text evidence="1">The sequence shown here is derived from an EMBL/GenBank/DDBJ whole genome shotgun (WGS) entry which is preliminary data.</text>
</comment>
<dbReference type="EMBL" id="JASBWR010000138">
    <property type="protein sequence ID" value="KAJ9092166.1"/>
    <property type="molecule type" value="Genomic_DNA"/>
</dbReference>
<proteinExistence type="predicted"/>
<gene>
    <name evidence="1" type="ORF">QFC19_008824</name>
</gene>
<organism evidence="1 2">
    <name type="scientific">Naganishia cerealis</name>
    <dbReference type="NCBI Taxonomy" id="610337"/>
    <lineage>
        <taxon>Eukaryota</taxon>
        <taxon>Fungi</taxon>
        <taxon>Dikarya</taxon>
        <taxon>Basidiomycota</taxon>
        <taxon>Agaricomycotina</taxon>
        <taxon>Tremellomycetes</taxon>
        <taxon>Filobasidiales</taxon>
        <taxon>Filobasidiaceae</taxon>
        <taxon>Naganishia</taxon>
    </lineage>
</organism>
<sequence length="236" mass="26036">MLIVGLTGGIATGKSTVSCELNLVHGIPVVDADLLAREVVRPGTGGYRAILRHFSDVEDLVADNGELNRAALGRSVFGNKERLAVLNSIVHPAVRKAIFWRLFKAYISGKSMVVLDVPLLFEAGLYQICGKTVTVSCSEEVQIKRLLSRNPELSEQDAANRIASQMSNQERNYRADVVIDNSGELDELKKAVASVVREIRPLTMMSVLDLIPPIGLLSAIYTYMVRFAGDYYKRKR</sequence>